<dbReference type="Proteomes" id="UP001153148">
    <property type="component" value="Unassembled WGS sequence"/>
</dbReference>
<evidence type="ECO:0008006" key="3">
    <source>
        <dbReference type="Google" id="ProtNLM"/>
    </source>
</evidence>
<keyword evidence="2" id="KW-1185">Reference proteome</keyword>
<evidence type="ECO:0000313" key="2">
    <source>
        <dbReference type="Proteomes" id="UP001153148"/>
    </source>
</evidence>
<proteinExistence type="predicted"/>
<sequence length="37" mass="4066">MKVVKSPPRSKSFTLEAETSRKNFYTGISVTSGTRSS</sequence>
<organism evidence="1 2">
    <name type="scientific">Timema podura</name>
    <name type="common">Walking stick</name>
    <dbReference type="NCBI Taxonomy" id="61482"/>
    <lineage>
        <taxon>Eukaryota</taxon>
        <taxon>Metazoa</taxon>
        <taxon>Ecdysozoa</taxon>
        <taxon>Arthropoda</taxon>
        <taxon>Hexapoda</taxon>
        <taxon>Insecta</taxon>
        <taxon>Pterygota</taxon>
        <taxon>Neoptera</taxon>
        <taxon>Polyneoptera</taxon>
        <taxon>Phasmatodea</taxon>
        <taxon>Timematodea</taxon>
        <taxon>Timematoidea</taxon>
        <taxon>Timematidae</taxon>
        <taxon>Timema</taxon>
    </lineage>
</organism>
<gene>
    <name evidence="1" type="ORF">TPAB3V08_LOCUS12629</name>
</gene>
<name>A0ABN7PG89_TIMPD</name>
<reference evidence="1" key="1">
    <citation type="submission" date="2021-03" db="EMBL/GenBank/DDBJ databases">
        <authorList>
            <person name="Tran Van P."/>
        </authorList>
    </citation>
    <scope>NUCLEOTIDE SEQUENCE</scope>
</reference>
<evidence type="ECO:0000313" key="1">
    <source>
        <dbReference type="EMBL" id="CAG2065686.1"/>
    </source>
</evidence>
<accession>A0ABN7PG89</accession>
<protein>
    <recommendedName>
        <fullName evidence="3">Ribosomal protein L32</fullName>
    </recommendedName>
</protein>
<comment type="caution">
    <text evidence="1">The sequence shown here is derived from an EMBL/GenBank/DDBJ whole genome shotgun (WGS) entry which is preliminary data.</text>
</comment>
<dbReference type="EMBL" id="CAJPIN010045807">
    <property type="protein sequence ID" value="CAG2065686.1"/>
    <property type="molecule type" value="Genomic_DNA"/>
</dbReference>